<reference evidence="2" key="1">
    <citation type="journal article" date="2008" name="Nat. Genet.">
        <title>The Pristionchus pacificus genome provides a unique perspective on nematode lifestyle and parasitism.</title>
        <authorList>
            <person name="Dieterich C."/>
            <person name="Clifton S.W."/>
            <person name="Schuster L.N."/>
            <person name="Chinwalla A."/>
            <person name="Delehaunty K."/>
            <person name="Dinkelacker I."/>
            <person name="Fulton L."/>
            <person name="Fulton R."/>
            <person name="Godfrey J."/>
            <person name="Minx P."/>
            <person name="Mitreva M."/>
            <person name="Roeseler W."/>
            <person name="Tian H."/>
            <person name="Witte H."/>
            <person name="Yang S.P."/>
            <person name="Wilson R.K."/>
            <person name="Sommer R.J."/>
        </authorList>
    </citation>
    <scope>NUCLEOTIDE SEQUENCE [LARGE SCALE GENOMIC DNA]</scope>
    <source>
        <strain evidence="2">PS312</strain>
    </source>
</reference>
<reference evidence="1" key="2">
    <citation type="submission" date="2022-06" db="UniProtKB">
        <authorList>
            <consortium name="EnsemblMetazoa"/>
        </authorList>
    </citation>
    <scope>IDENTIFICATION</scope>
    <source>
        <strain evidence="1">PS312</strain>
    </source>
</reference>
<protein>
    <submittedName>
        <fullName evidence="1">Uncharacterized protein</fullName>
    </submittedName>
</protein>
<sequence>MIARHAVAVLLLVATVAEAVMDRVDQSEFDWSRRRSVREGDATIRVVTPMPRPNNPFGNPHDCGWGMGWRCDFPAAAVKRNAEAGDLARGVKAALDGLDAFAPLFAAMDALDGEGIAKDNIPGRKRAARPFHDDIESGGFGPFETSGGGKKRAVYGLGRGARC</sequence>
<dbReference type="EnsemblMetazoa" id="PPA37045.1">
    <property type="protein sequence ID" value="PPA37045.1"/>
    <property type="gene ID" value="WBGene00275414"/>
</dbReference>
<dbReference type="AlphaFoldDB" id="A0A2A6BEW1"/>
<evidence type="ECO:0000313" key="1">
    <source>
        <dbReference type="EnsemblMetazoa" id="PPA37045.1"/>
    </source>
</evidence>
<keyword evidence="2" id="KW-1185">Reference proteome</keyword>
<name>A0A2A6BEW1_PRIPA</name>
<organism evidence="1 2">
    <name type="scientific">Pristionchus pacificus</name>
    <name type="common">Parasitic nematode worm</name>
    <dbReference type="NCBI Taxonomy" id="54126"/>
    <lineage>
        <taxon>Eukaryota</taxon>
        <taxon>Metazoa</taxon>
        <taxon>Ecdysozoa</taxon>
        <taxon>Nematoda</taxon>
        <taxon>Chromadorea</taxon>
        <taxon>Rhabditida</taxon>
        <taxon>Rhabditina</taxon>
        <taxon>Diplogasteromorpha</taxon>
        <taxon>Diplogasteroidea</taxon>
        <taxon>Neodiplogasteridae</taxon>
        <taxon>Pristionchus</taxon>
    </lineage>
</organism>
<gene>
    <name evidence="1" type="primary">WBGene00275414</name>
</gene>
<accession>A0A2A6BEW1</accession>
<evidence type="ECO:0000313" key="2">
    <source>
        <dbReference type="Proteomes" id="UP000005239"/>
    </source>
</evidence>
<dbReference type="Proteomes" id="UP000005239">
    <property type="component" value="Unassembled WGS sequence"/>
</dbReference>
<accession>A0A8R1YSS1</accession>
<proteinExistence type="predicted"/>